<evidence type="ECO:0000259" key="1">
    <source>
        <dbReference type="PROSITE" id="PS50879"/>
    </source>
</evidence>
<feature type="domain" description="RNase H type-1" evidence="1">
    <location>
        <begin position="1"/>
        <end position="50"/>
    </location>
</feature>
<accession>A0A0G4PJS3</accession>
<dbReference type="PROSITE" id="PS50879">
    <property type="entry name" value="RNASE_H_1"/>
    <property type="match status" value="1"/>
</dbReference>
<gene>
    <name evidence="2" type="ORF">PCAMFM013_S019g000025</name>
</gene>
<keyword evidence="2" id="KW-0808">Transferase</keyword>
<reference evidence="2 3" key="1">
    <citation type="journal article" date="2014" name="Nat. Commun.">
        <title>Multiple recent horizontal transfers of a large genomic region in cheese making fungi.</title>
        <authorList>
            <person name="Cheeseman K."/>
            <person name="Ropars J."/>
            <person name="Renault P."/>
            <person name="Dupont J."/>
            <person name="Gouzy J."/>
            <person name="Branca A."/>
            <person name="Abraham A.L."/>
            <person name="Ceppi M."/>
            <person name="Conseiller E."/>
            <person name="Debuchy R."/>
            <person name="Malagnac F."/>
            <person name="Goarin A."/>
            <person name="Silar P."/>
            <person name="Lacoste S."/>
            <person name="Sallet E."/>
            <person name="Bensimon A."/>
            <person name="Giraud T."/>
            <person name="Brygoo Y."/>
        </authorList>
    </citation>
    <scope>NUCLEOTIDE SEQUENCE [LARGE SCALE GENOMIC DNA]</scope>
    <source>
        <strain evidence="3">FM 013</strain>
    </source>
</reference>
<evidence type="ECO:0000313" key="3">
    <source>
        <dbReference type="Proteomes" id="UP000053732"/>
    </source>
</evidence>
<dbReference type="InterPro" id="IPR036397">
    <property type="entry name" value="RNaseH_sf"/>
</dbReference>
<dbReference type="SUPFAM" id="SSF53098">
    <property type="entry name" value="Ribonuclease H-like"/>
    <property type="match status" value="1"/>
</dbReference>
<sequence>MPSGQIYLEGCLCLLEWCAGKIQVELRWIPEHEDIPGNETADTLAKEAATTQETDIHYINTGTDINHNRYIRLAAAAKKGMKRNSAIEWEKSWAKGGKTARRTRGMIEAPNKSNLAY</sequence>
<protein>
    <submittedName>
        <fullName evidence="2">Polynucleotidyl transferase, ribonuclease H fold</fullName>
    </submittedName>
</protein>
<dbReference type="GO" id="GO:0016740">
    <property type="term" value="F:transferase activity"/>
    <property type="evidence" value="ECO:0007669"/>
    <property type="project" value="UniProtKB-KW"/>
</dbReference>
<dbReference type="GO" id="GO:0004523">
    <property type="term" value="F:RNA-DNA hybrid ribonuclease activity"/>
    <property type="evidence" value="ECO:0007669"/>
    <property type="project" value="InterPro"/>
</dbReference>
<dbReference type="InterPro" id="IPR002156">
    <property type="entry name" value="RNaseH_domain"/>
</dbReference>
<proteinExistence type="predicted"/>
<dbReference type="GO" id="GO:0003676">
    <property type="term" value="F:nucleic acid binding"/>
    <property type="evidence" value="ECO:0007669"/>
    <property type="project" value="InterPro"/>
</dbReference>
<dbReference type="InterPro" id="IPR012337">
    <property type="entry name" value="RNaseH-like_sf"/>
</dbReference>
<dbReference type="Gene3D" id="3.30.420.10">
    <property type="entry name" value="Ribonuclease H-like superfamily/Ribonuclease H"/>
    <property type="match status" value="1"/>
</dbReference>
<dbReference type="STRING" id="1429867.A0A0G4PJS3"/>
<keyword evidence="3" id="KW-1185">Reference proteome</keyword>
<name>A0A0G4PJS3_PENC3</name>
<organism evidence="2 3">
    <name type="scientific">Penicillium camemberti (strain FM 013)</name>
    <dbReference type="NCBI Taxonomy" id="1429867"/>
    <lineage>
        <taxon>Eukaryota</taxon>
        <taxon>Fungi</taxon>
        <taxon>Dikarya</taxon>
        <taxon>Ascomycota</taxon>
        <taxon>Pezizomycotina</taxon>
        <taxon>Eurotiomycetes</taxon>
        <taxon>Eurotiomycetidae</taxon>
        <taxon>Eurotiales</taxon>
        <taxon>Aspergillaceae</taxon>
        <taxon>Penicillium</taxon>
    </lineage>
</organism>
<evidence type="ECO:0000313" key="2">
    <source>
        <dbReference type="EMBL" id="CRL26609.1"/>
    </source>
</evidence>
<dbReference type="Proteomes" id="UP000053732">
    <property type="component" value="Unassembled WGS sequence"/>
</dbReference>
<dbReference type="EMBL" id="HG793152">
    <property type="protein sequence ID" value="CRL26609.1"/>
    <property type="molecule type" value="Genomic_DNA"/>
</dbReference>
<dbReference type="AlphaFoldDB" id="A0A0G4PJS3"/>